<evidence type="ECO:0000256" key="1">
    <source>
        <dbReference type="SAM" id="MobiDB-lite"/>
    </source>
</evidence>
<accession>A0A2N9AP37</accession>
<gene>
    <name evidence="2" type="ORF">TK0001_2525</name>
</gene>
<evidence type="ECO:0000313" key="3">
    <source>
        <dbReference type="Proteomes" id="UP000233769"/>
    </source>
</evidence>
<sequence length="230" mass="24419">MRSNRHRSRIRHSRSPDSRSCRRGCPPRGRDRRRVPARGQHHRSRNPGDSSRHCASGCRRTSRAGRRSPVARPPRRCRSPDDLRRSQGGRQKAITTEAATSEANAAAPEPAASEARSATAEAAPGQTGAAAAETTTADPGSTTAEAAPGKAAAATEPAHTARTERAPEIAAAKAAGAADADRTRVRAGRKIGQGARKDGRGQENLFHRHSLGIRENGLHRFPPAKNGPLS</sequence>
<protein>
    <submittedName>
        <fullName evidence="2">Uncharacterized protein</fullName>
    </submittedName>
</protein>
<dbReference type="EMBL" id="LT962688">
    <property type="protein sequence ID" value="SOR29127.1"/>
    <property type="molecule type" value="Genomic_DNA"/>
</dbReference>
<dbReference type="AlphaFoldDB" id="A0A2N9AP37"/>
<feature type="compositionally biased region" description="Low complexity" evidence="1">
    <location>
        <begin position="168"/>
        <end position="178"/>
    </location>
</feature>
<organism evidence="2 3">
    <name type="scientific">Methylorubrum extorquens</name>
    <name type="common">Methylobacterium dichloromethanicum</name>
    <name type="synonym">Methylobacterium extorquens</name>
    <dbReference type="NCBI Taxonomy" id="408"/>
    <lineage>
        <taxon>Bacteria</taxon>
        <taxon>Pseudomonadati</taxon>
        <taxon>Pseudomonadota</taxon>
        <taxon>Alphaproteobacteria</taxon>
        <taxon>Hyphomicrobiales</taxon>
        <taxon>Methylobacteriaceae</taxon>
        <taxon>Methylorubrum</taxon>
    </lineage>
</organism>
<name>A0A2N9AP37_METEX</name>
<dbReference type="Proteomes" id="UP000233769">
    <property type="component" value="Chromosome tk0001"/>
</dbReference>
<feature type="compositionally biased region" description="Basic residues" evidence="1">
    <location>
        <begin position="1"/>
        <end position="13"/>
    </location>
</feature>
<feature type="compositionally biased region" description="Low complexity" evidence="1">
    <location>
        <begin position="93"/>
        <end position="158"/>
    </location>
</feature>
<feature type="compositionally biased region" description="Basic residues" evidence="1">
    <location>
        <begin position="30"/>
        <end position="45"/>
    </location>
</feature>
<reference evidence="3" key="1">
    <citation type="submission" date="2017-10" db="EMBL/GenBank/DDBJ databases">
        <authorList>
            <person name="Regsiter A."/>
            <person name="William W."/>
        </authorList>
    </citation>
    <scope>NUCLEOTIDE SEQUENCE [LARGE SCALE GENOMIC DNA]</scope>
</reference>
<proteinExistence type="predicted"/>
<feature type="region of interest" description="Disordered" evidence="1">
    <location>
        <begin position="1"/>
        <end position="230"/>
    </location>
</feature>
<evidence type="ECO:0000313" key="2">
    <source>
        <dbReference type="EMBL" id="SOR29127.1"/>
    </source>
</evidence>